<dbReference type="Proteomes" id="UP001054837">
    <property type="component" value="Unassembled WGS sequence"/>
</dbReference>
<organism evidence="1 2">
    <name type="scientific">Caerostris darwini</name>
    <dbReference type="NCBI Taxonomy" id="1538125"/>
    <lineage>
        <taxon>Eukaryota</taxon>
        <taxon>Metazoa</taxon>
        <taxon>Ecdysozoa</taxon>
        <taxon>Arthropoda</taxon>
        <taxon>Chelicerata</taxon>
        <taxon>Arachnida</taxon>
        <taxon>Araneae</taxon>
        <taxon>Araneomorphae</taxon>
        <taxon>Entelegynae</taxon>
        <taxon>Araneoidea</taxon>
        <taxon>Araneidae</taxon>
        <taxon>Caerostris</taxon>
    </lineage>
</organism>
<keyword evidence="2" id="KW-1185">Reference proteome</keyword>
<gene>
    <name evidence="1" type="ORF">CDAR_102781</name>
</gene>
<reference evidence="1 2" key="1">
    <citation type="submission" date="2021-06" db="EMBL/GenBank/DDBJ databases">
        <title>Caerostris darwini draft genome.</title>
        <authorList>
            <person name="Kono N."/>
            <person name="Arakawa K."/>
        </authorList>
    </citation>
    <scope>NUCLEOTIDE SEQUENCE [LARGE SCALE GENOMIC DNA]</scope>
</reference>
<accession>A0AAV4Q6I2</accession>
<protein>
    <submittedName>
        <fullName evidence="1">Uncharacterized protein</fullName>
    </submittedName>
</protein>
<name>A0AAV4Q6I2_9ARAC</name>
<dbReference type="AlphaFoldDB" id="A0AAV4Q6I2"/>
<comment type="caution">
    <text evidence="1">The sequence shown here is derived from an EMBL/GenBank/DDBJ whole genome shotgun (WGS) entry which is preliminary data.</text>
</comment>
<evidence type="ECO:0000313" key="1">
    <source>
        <dbReference type="EMBL" id="GIY03575.1"/>
    </source>
</evidence>
<sequence>MKRDHGDPNDDCESQCRDARGAFLLSLRRKYTYRIVKNRDRGGYYQLSTNETPVPSFRGSGKQVYRKKGRMIIIMIENNYFRRANDVCFRRWILHELMG</sequence>
<dbReference type="EMBL" id="BPLQ01003820">
    <property type="protein sequence ID" value="GIY03575.1"/>
    <property type="molecule type" value="Genomic_DNA"/>
</dbReference>
<proteinExistence type="predicted"/>
<evidence type="ECO:0000313" key="2">
    <source>
        <dbReference type="Proteomes" id="UP001054837"/>
    </source>
</evidence>